<evidence type="ECO:0000256" key="5">
    <source>
        <dbReference type="ARBA" id="ARBA00022825"/>
    </source>
</evidence>
<evidence type="ECO:0000259" key="7">
    <source>
        <dbReference type="Pfam" id="PF00089"/>
    </source>
</evidence>
<evidence type="ECO:0000256" key="4">
    <source>
        <dbReference type="ARBA" id="ARBA00022801"/>
    </source>
</evidence>
<sequence length="344" mass="37234">MHLPVLAAITALLLSPAPISAFPLWTDIFNFAPPVCLPPPTPKTIRLSAPDLTKLIKPYMPPPKGGISLIPSFRPPLLNFTRKSTTTLFTDPHLKQFLTIAPNASMVLMRKQVDDRTRLSYPYTTFGKVFLRDGAKRGSCSGTMVGPNLVLTANHCIAWKSTGNWSVEFVPGFNAEDARSPRPFGGAFAKQCLGVDAGVTDGRDYAICELDGPAIGVTTGWLGWRASEKNEFYLKGEWSSVGYPFNFRDGQVPATEEGIRMRKVENSGGEGGKVMASSPYVEQGWSGGPVFGWDGDEPFVAGVVTATVGTSSLDHIFAEFTFHAGGVRLAEMVQFGLTQWSPLA</sequence>
<dbReference type="GO" id="GO:0004252">
    <property type="term" value="F:serine-type endopeptidase activity"/>
    <property type="evidence" value="ECO:0007669"/>
    <property type="project" value="InterPro"/>
</dbReference>
<dbReference type="Gene3D" id="2.40.10.10">
    <property type="entry name" value="Trypsin-like serine proteases"/>
    <property type="match status" value="2"/>
</dbReference>
<dbReference type="InterPro" id="IPR050966">
    <property type="entry name" value="Glutamyl_endopeptidase"/>
</dbReference>
<protein>
    <recommendedName>
        <fullName evidence="6">Serine protease</fullName>
        <ecNumber evidence="6">3.4.21.-</ecNumber>
    </recommendedName>
</protein>
<feature type="chain" id="PRO_5041480611" description="Serine protease" evidence="6">
    <location>
        <begin position="22"/>
        <end position="344"/>
    </location>
</feature>
<evidence type="ECO:0000256" key="1">
    <source>
        <dbReference type="ARBA" id="ARBA00008764"/>
    </source>
</evidence>
<name>A0AA39Y8M0_9PEZI</name>
<dbReference type="GO" id="GO:0006508">
    <property type="term" value="P:proteolysis"/>
    <property type="evidence" value="ECO:0007669"/>
    <property type="project" value="UniProtKB-KW"/>
</dbReference>
<reference evidence="8" key="1">
    <citation type="submission" date="2023-06" db="EMBL/GenBank/DDBJ databases">
        <title>Genome-scale phylogeny and comparative genomics of the fungal order Sordariales.</title>
        <authorList>
            <consortium name="Lawrence Berkeley National Laboratory"/>
            <person name="Hensen N."/>
            <person name="Bonometti L."/>
            <person name="Westerberg I."/>
            <person name="Brannstrom I.O."/>
            <person name="Guillou S."/>
            <person name="Cros-Aarteil S."/>
            <person name="Calhoun S."/>
            <person name="Haridas S."/>
            <person name="Kuo A."/>
            <person name="Mondo S."/>
            <person name="Pangilinan J."/>
            <person name="Riley R."/>
            <person name="Labutti K."/>
            <person name="Andreopoulos B."/>
            <person name="Lipzen A."/>
            <person name="Chen C."/>
            <person name="Yanf M."/>
            <person name="Daum C."/>
            <person name="Ng V."/>
            <person name="Clum A."/>
            <person name="Steindorff A."/>
            <person name="Ohm R."/>
            <person name="Martin F."/>
            <person name="Silar P."/>
            <person name="Natvig D."/>
            <person name="Lalanne C."/>
            <person name="Gautier V."/>
            <person name="Ament-Velasquez S.L."/>
            <person name="Kruys A."/>
            <person name="Hutchinson M.I."/>
            <person name="Powell A.J."/>
            <person name="Barry K."/>
            <person name="Miller A.N."/>
            <person name="Grigoriev I.V."/>
            <person name="Debuchy R."/>
            <person name="Gladieux P."/>
            <person name="Thoren M.H."/>
            <person name="Johannesson H."/>
        </authorList>
    </citation>
    <scope>NUCLEOTIDE SEQUENCE</scope>
    <source>
        <strain evidence="8">SMH2532-1</strain>
    </source>
</reference>
<feature type="domain" description="Peptidase S1" evidence="7">
    <location>
        <begin position="137"/>
        <end position="311"/>
    </location>
</feature>
<evidence type="ECO:0000313" key="8">
    <source>
        <dbReference type="EMBL" id="KAK0648062.1"/>
    </source>
</evidence>
<dbReference type="Proteomes" id="UP001174936">
    <property type="component" value="Unassembled WGS sequence"/>
</dbReference>
<keyword evidence="3 6" id="KW-0732">Signal</keyword>
<gene>
    <name evidence="8" type="ORF">B0T16DRAFT_506189</name>
</gene>
<keyword evidence="9" id="KW-1185">Reference proteome</keyword>
<keyword evidence="5 6" id="KW-0720">Serine protease</keyword>
<dbReference type="PRINTS" id="PR00839">
    <property type="entry name" value="V8PROTEASE"/>
</dbReference>
<comment type="caution">
    <text evidence="8">The sequence shown here is derived from an EMBL/GenBank/DDBJ whole genome shotgun (WGS) entry which is preliminary data.</text>
</comment>
<dbReference type="InterPro" id="IPR001254">
    <property type="entry name" value="Trypsin_dom"/>
</dbReference>
<dbReference type="Pfam" id="PF00089">
    <property type="entry name" value="Trypsin"/>
    <property type="match status" value="1"/>
</dbReference>
<dbReference type="EMBL" id="JAULSV010000003">
    <property type="protein sequence ID" value="KAK0648062.1"/>
    <property type="molecule type" value="Genomic_DNA"/>
</dbReference>
<dbReference type="SUPFAM" id="SSF50494">
    <property type="entry name" value="Trypsin-like serine proteases"/>
    <property type="match status" value="1"/>
</dbReference>
<comment type="similarity">
    <text evidence="1 6">Belongs to the peptidase S1B family.</text>
</comment>
<keyword evidence="4 6" id="KW-0378">Hydrolase</keyword>
<dbReference type="PANTHER" id="PTHR15462:SF8">
    <property type="entry name" value="SERINE PROTEASE"/>
    <property type="match status" value="1"/>
</dbReference>
<accession>A0AA39Y8M0</accession>
<dbReference type="PANTHER" id="PTHR15462">
    <property type="entry name" value="SERINE PROTEASE"/>
    <property type="match status" value="1"/>
</dbReference>
<evidence type="ECO:0000256" key="6">
    <source>
        <dbReference type="RuleBase" id="RU004296"/>
    </source>
</evidence>
<feature type="signal peptide" evidence="6">
    <location>
        <begin position="1"/>
        <end position="21"/>
    </location>
</feature>
<proteinExistence type="inferred from homology"/>
<evidence type="ECO:0000313" key="9">
    <source>
        <dbReference type="Proteomes" id="UP001174936"/>
    </source>
</evidence>
<evidence type="ECO:0000256" key="2">
    <source>
        <dbReference type="ARBA" id="ARBA00022670"/>
    </source>
</evidence>
<dbReference type="EC" id="3.4.21.-" evidence="6"/>
<organism evidence="8 9">
    <name type="scientific">Cercophora newfieldiana</name>
    <dbReference type="NCBI Taxonomy" id="92897"/>
    <lineage>
        <taxon>Eukaryota</taxon>
        <taxon>Fungi</taxon>
        <taxon>Dikarya</taxon>
        <taxon>Ascomycota</taxon>
        <taxon>Pezizomycotina</taxon>
        <taxon>Sordariomycetes</taxon>
        <taxon>Sordariomycetidae</taxon>
        <taxon>Sordariales</taxon>
        <taxon>Lasiosphaeriaceae</taxon>
        <taxon>Cercophora</taxon>
    </lineage>
</organism>
<keyword evidence="2 6" id="KW-0645">Protease</keyword>
<dbReference type="InterPro" id="IPR043504">
    <property type="entry name" value="Peptidase_S1_PA_chymotrypsin"/>
</dbReference>
<dbReference type="InterPro" id="IPR008256">
    <property type="entry name" value="Peptidase_S1B"/>
</dbReference>
<dbReference type="InterPro" id="IPR009003">
    <property type="entry name" value="Peptidase_S1_PA"/>
</dbReference>
<evidence type="ECO:0000256" key="3">
    <source>
        <dbReference type="ARBA" id="ARBA00022729"/>
    </source>
</evidence>
<dbReference type="AlphaFoldDB" id="A0AA39Y8M0"/>